<comment type="caution">
    <text evidence="2">The sequence shown here is derived from an EMBL/GenBank/DDBJ whole genome shotgun (WGS) entry which is preliminary data.</text>
</comment>
<name>A0A4V2WS98_9FIRM</name>
<evidence type="ECO:0000256" key="1">
    <source>
        <dbReference type="SAM" id="Phobius"/>
    </source>
</evidence>
<dbReference type="AlphaFoldDB" id="A0A4V2WS98"/>
<dbReference type="Proteomes" id="UP000295710">
    <property type="component" value="Unassembled WGS sequence"/>
</dbReference>
<gene>
    <name evidence="2" type="ORF">E1963_14985</name>
</gene>
<feature type="transmembrane region" description="Helical" evidence="1">
    <location>
        <begin position="56"/>
        <end position="74"/>
    </location>
</feature>
<evidence type="ECO:0000313" key="2">
    <source>
        <dbReference type="EMBL" id="TDA20760.1"/>
    </source>
</evidence>
<evidence type="ECO:0000313" key="3">
    <source>
        <dbReference type="Proteomes" id="UP000295710"/>
    </source>
</evidence>
<accession>A0A4V2WS98</accession>
<dbReference type="EMBL" id="SMMX01000015">
    <property type="protein sequence ID" value="TDA20760.1"/>
    <property type="molecule type" value="Genomic_DNA"/>
</dbReference>
<feature type="transmembrane region" description="Helical" evidence="1">
    <location>
        <begin position="33"/>
        <end position="50"/>
    </location>
</feature>
<keyword evidence="1" id="KW-1133">Transmembrane helix</keyword>
<organism evidence="2 3">
    <name type="scientific">Extibacter muris</name>
    <dbReference type="NCBI Taxonomy" id="1796622"/>
    <lineage>
        <taxon>Bacteria</taxon>
        <taxon>Bacillati</taxon>
        <taxon>Bacillota</taxon>
        <taxon>Clostridia</taxon>
        <taxon>Lachnospirales</taxon>
        <taxon>Lachnospiraceae</taxon>
        <taxon>Extibacter</taxon>
    </lineage>
</organism>
<sequence length="171" mass="19792">MIWMRFTYNLDQKEIEEALLDLNWRREGRFRTANLWILSILGALVLIGYIRNPDQFYLFLILSFVILTLLYMAYGTSYGRKRRAGKMAAKGGEYRLEITESYIKSGDDNEKIKLDGKKMQFLCSEHVLVIRVDRDVYTIPRRILGDGDLEGLKRIAGLLGCSFINIVVGKE</sequence>
<reference evidence="2 3" key="1">
    <citation type="journal article" date="2016" name="Nat. Microbiol.">
        <title>The Mouse Intestinal Bacterial Collection (miBC) provides host-specific insight into cultured diversity and functional potential of the gut microbiota.</title>
        <authorList>
            <person name="Lagkouvardos I."/>
            <person name="Pukall R."/>
            <person name="Abt B."/>
            <person name="Foesel B.U."/>
            <person name="Meier-Kolthoff J.P."/>
            <person name="Kumar N."/>
            <person name="Bresciani A."/>
            <person name="Martinez I."/>
            <person name="Just S."/>
            <person name="Ziegler C."/>
            <person name="Brugiroux S."/>
            <person name="Garzetti D."/>
            <person name="Wenning M."/>
            <person name="Bui T.P."/>
            <person name="Wang J."/>
            <person name="Hugenholtz F."/>
            <person name="Plugge C.M."/>
            <person name="Peterson D.A."/>
            <person name="Hornef M.W."/>
            <person name="Baines J.F."/>
            <person name="Smidt H."/>
            <person name="Walter J."/>
            <person name="Kristiansen K."/>
            <person name="Nielsen H.B."/>
            <person name="Haller D."/>
            <person name="Overmann J."/>
            <person name="Stecher B."/>
            <person name="Clavel T."/>
        </authorList>
    </citation>
    <scope>NUCLEOTIDE SEQUENCE [LARGE SCALE GENOMIC DNA]</scope>
    <source>
        <strain evidence="2 3">DSM 28560</strain>
    </source>
</reference>
<keyword evidence="1" id="KW-0472">Membrane</keyword>
<evidence type="ECO:0008006" key="4">
    <source>
        <dbReference type="Google" id="ProtNLM"/>
    </source>
</evidence>
<proteinExistence type="predicted"/>
<keyword evidence="3" id="KW-1185">Reference proteome</keyword>
<keyword evidence="1" id="KW-0812">Transmembrane</keyword>
<protein>
    <recommendedName>
        <fullName evidence="4">YcxB family protein</fullName>
    </recommendedName>
</protein>